<feature type="domain" description="HAMP" evidence="5">
    <location>
        <begin position="207"/>
        <end position="260"/>
    </location>
</feature>
<name>F5YBD9_LEAAZ</name>
<dbReference type="RefSeq" id="WP_015710165.1">
    <property type="nucleotide sequence ID" value="NC_015577.1"/>
</dbReference>
<dbReference type="PANTHER" id="PTHR34220">
    <property type="entry name" value="SENSOR HISTIDINE KINASE YPDA"/>
    <property type="match status" value="1"/>
</dbReference>
<dbReference type="InterPro" id="IPR036890">
    <property type="entry name" value="HATPase_C_sf"/>
</dbReference>
<evidence type="ECO:0000313" key="6">
    <source>
        <dbReference type="EMBL" id="AEF80536.1"/>
    </source>
</evidence>
<feature type="transmembrane region" description="Helical" evidence="4">
    <location>
        <begin position="185"/>
        <end position="206"/>
    </location>
</feature>
<dbReference type="PANTHER" id="PTHR34220:SF7">
    <property type="entry name" value="SENSOR HISTIDINE KINASE YPDA"/>
    <property type="match status" value="1"/>
</dbReference>
<dbReference type="InterPro" id="IPR050640">
    <property type="entry name" value="Bact_2-comp_sensor_kinase"/>
</dbReference>
<reference evidence="7" key="1">
    <citation type="submission" date="2009-12" db="EMBL/GenBank/DDBJ databases">
        <title>Complete sequence of Treponema azotonutricium strain ZAS-9.</title>
        <authorList>
            <person name="Tetu S.G."/>
            <person name="Matson E."/>
            <person name="Ren Q."/>
            <person name="Seshadri R."/>
            <person name="Elbourne L."/>
            <person name="Hassan K.A."/>
            <person name="Durkin A."/>
            <person name="Radune D."/>
            <person name="Mohamoud Y."/>
            <person name="Shay R."/>
            <person name="Jin S."/>
            <person name="Zhang X."/>
            <person name="Lucey K."/>
            <person name="Ballor N.R."/>
            <person name="Ottesen E."/>
            <person name="Rosenthal R."/>
            <person name="Allen A."/>
            <person name="Leadbetter J.R."/>
            <person name="Paulsen I.T."/>
        </authorList>
    </citation>
    <scope>NUCLEOTIDE SEQUENCE [LARGE SCALE GENOMIC DNA]</scope>
    <source>
        <strain evidence="7">ATCC BAA-888 / DSM 13862 / ZAS-9</strain>
    </source>
</reference>
<evidence type="ECO:0000256" key="3">
    <source>
        <dbReference type="ARBA" id="ARBA00022679"/>
    </source>
</evidence>
<dbReference type="SUPFAM" id="SSF158472">
    <property type="entry name" value="HAMP domain-like"/>
    <property type="match status" value="1"/>
</dbReference>
<dbReference type="InParanoid" id="F5YBD9"/>
<organism evidence="6 7">
    <name type="scientific">Leadbettera azotonutricia (strain ATCC BAA-888 / DSM 13862 / ZAS-9)</name>
    <name type="common">Treponema azotonutricium</name>
    <dbReference type="NCBI Taxonomy" id="545695"/>
    <lineage>
        <taxon>Bacteria</taxon>
        <taxon>Pseudomonadati</taxon>
        <taxon>Spirochaetota</taxon>
        <taxon>Spirochaetia</taxon>
        <taxon>Spirochaetales</taxon>
        <taxon>Breznakiellaceae</taxon>
        <taxon>Leadbettera</taxon>
    </lineage>
</organism>
<dbReference type="GO" id="GO:0000155">
    <property type="term" value="F:phosphorelay sensor kinase activity"/>
    <property type="evidence" value="ECO:0007669"/>
    <property type="project" value="InterPro"/>
</dbReference>
<accession>F5YBD9</accession>
<dbReference type="Proteomes" id="UP000009222">
    <property type="component" value="Chromosome"/>
</dbReference>
<dbReference type="STRING" id="545695.TREAZ_1871"/>
<keyword evidence="3" id="KW-0808">Transferase</keyword>
<dbReference type="SUPFAM" id="SSF55874">
    <property type="entry name" value="ATPase domain of HSP90 chaperone/DNA topoisomerase II/histidine kinase"/>
    <property type="match status" value="1"/>
</dbReference>
<dbReference type="Gene3D" id="3.30.565.10">
    <property type="entry name" value="Histidine kinase-like ATPase, C-terminal domain"/>
    <property type="match status" value="1"/>
</dbReference>
<dbReference type="EMBL" id="CP001841">
    <property type="protein sequence ID" value="AEF80536.1"/>
    <property type="molecule type" value="Genomic_DNA"/>
</dbReference>
<dbReference type="AlphaFoldDB" id="F5YBD9"/>
<protein>
    <submittedName>
        <fullName evidence="6">Putative histidine kinase internal region</fullName>
    </submittedName>
</protein>
<dbReference type="Gene3D" id="6.10.340.10">
    <property type="match status" value="1"/>
</dbReference>
<evidence type="ECO:0000259" key="5">
    <source>
        <dbReference type="PROSITE" id="PS50885"/>
    </source>
</evidence>
<dbReference type="KEGG" id="taz:TREAZ_1871"/>
<dbReference type="Pfam" id="PF00672">
    <property type="entry name" value="HAMP"/>
    <property type="match status" value="1"/>
</dbReference>
<dbReference type="GO" id="GO:0016020">
    <property type="term" value="C:membrane"/>
    <property type="evidence" value="ECO:0007669"/>
    <property type="project" value="UniProtKB-SubCell"/>
</dbReference>
<keyword evidence="4" id="KW-1133">Transmembrane helix</keyword>
<evidence type="ECO:0000313" key="7">
    <source>
        <dbReference type="Proteomes" id="UP000009222"/>
    </source>
</evidence>
<proteinExistence type="predicted"/>
<feature type="transmembrane region" description="Helical" evidence="4">
    <location>
        <begin position="15"/>
        <end position="37"/>
    </location>
</feature>
<keyword evidence="2" id="KW-0597">Phosphoprotein</keyword>
<dbReference type="eggNOG" id="COG2972">
    <property type="taxonomic scope" value="Bacteria"/>
</dbReference>
<evidence type="ECO:0000256" key="1">
    <source>
        <dbReference type="ARBA" id="ARBA00004370"/>
    </source>
</evidence>
<evidence type="ECO:0000256" key="2">
    <source>
        <dbReference type="ARBA" id="ARBA00022553"/>
    </source>
</evidence>
<evidence type="ECO:0000256" key="4">
    <source>
        <dbReference type="SAM" id="Phobius"/>
    </source>
</evidence>
<dbReference type="InterPro" id="IPR010559">
    <property type="entry name" value="Sig_transdc_His_kin_internal"/>
</dbReference>
<dbReference type="PROSITE" id="PS50885">
    <property type="entry name" value="HAMP"/>
    <property type="match status" value="1"/>
</dbReference>
<reference evidence="6 7" key="2">
    <citation type="journal article" date="2011" name="ISME J.">
        <title>RNA-seq reveals cooperative metabolic interactions between two termite-gut spirochete species in co-culture.</title>
        <authorList>
            <person name="Rosenthal A.Z."/>
            <person name="Matson E.G."/>
            <person name="Eldar A."/>
            <person name="Leadbetter J.R."/>
        </authorList>
    </citation>
    <scope>NUCLEOTIDE SEQUENCE [LARGE SCALE GENOMIC DNA]</scope>
    <source>
        <strain evidence="7">ATCC BAA-888 / DSM 13862 / ZAS-9</strain>
    </source>
</reference>
<gene>
    <name evidence="6" type="ordered locus">TREAZ_1871</name>
</gene>
<dbReference type="Pfam" id="PF06580">
    <property type="entry name" value="His_kinase"/>
    <property type="match status" value="1"/>
</dbReference>
<dbReference type="OrthoDB" id="370211at2"/>
<keyword evidence="4" id="KW-0812">Transmembrane</keyword>
<keyword evidence="4" id="KW-0472">Membrane</keyword>
<dbReference type="InterPro" id="IPR003660">
    <property type="entry name" value="HAMP_dom"/>
</dbReference>
<dbReference type="SMART" id="SM00304">
    <property type="entry name" value="HAMP"/>
    <property type="match status" value="1"/>
</dbReference>
<comment type="subcellular location">
    <subcellularLocation>
        <location evidence="1">Membrane</location>
    </subcellularLocation>
</comment>
<dbReference type="HOGENOM" id="CLU_020473_5_1_12"/>
<keyword evidence="7" id="KW-1185">Reference proteome</keyword>
<dbReference type="CDD" id="cd06225">
    <property type="entry name" value="HAMP"/>
    <property type="match status" value="1"/>
</dbReference>
<keyword evidence="6" id="KW-0418">Kinase</keyword>
<sequence>MKKQRRFKVFGSFRARILAGTFGVFFILILSAAYIFFSARHLQTIQDRSFEQERFIASIRDDLAGFQEPLLDYLSTRSSNALARLLINSQNLRGKLPTYTPIIADPIALKERELYILIYTYLNLADQAVEEKRGRNIAAYTSIYDEMDDLMSYIDNEIETISTERFRNRMESYRVFIIESGSVQIWNLFFIVCISVFAMLLLFISVRRITGPLERLAVMAVELSGGNFDIEDIETNSVDEIDQVVEAFNRMKGEMRNYIEEIRWQENIKAEYMQEKMRNLKMEGLIRRVEIYALQAQMNPHFLFNTLNTGMQLAIVEGADRTSEYMEYMAQLFRHIIRNKEVFVPLRHEIDGLKFYFSILKVRFPKNLELILDYDEALLDTCKVPVSILQPLVENCVIHAFKDQTPDVSGSKSLINVRAEKQGTRLILSVRDNGCGMEKEKAEDLLHPLSIDESSISRVMGLENVIQRLYFFYPDDREVIGIESAKGEGSAVFIRIDTGRAPCTGF</sequence>